<dbReference type="EMBL" id="AP009552">
    <property type="protein sequence ID" value="BAG04208.1"/>
    <property type="molecule type" value="Genomic_DNA"/>
</dbReference>
<protein>
    <submittedName>
        <fullName evidence="1">Uncharacterized protein</fullName>
    </submittedName>
</protein>
<evidence type="ECO:0000313" key="2">
    <source>
        <dbReference type="Proteomes" id="UP000001510"/>
    </source>
</evidence>
<gene>
    <name evidence="1" type="ordered locus">MAE_43860</name>
</gene>
<evidence type="ECO:0000313" key="1">
    <source>
        <dbReference type="EMBL" id="BAG04208.1"/>
    </source>
</evidence>
<dbReference type="EnsemblBacteria" id="BAG04208">
    <property type="protein sequence ID" value="BAG04208"/>
    <property type="gene ID" value="MAE_43860"/>
</dbReference>
<accession>B0JTA5</accession>
<organism evidence="1 2">
    <name type="scientific">Microcystis aeruginosa (strain NIES-843 / IAM M-2473)</name>
    <dbReference type="NCBI Taxonomy" id="449447"/>
    <lineage>
        <taxon>Bacteria</taxon>
        <taxon>Bacillati</taxon>
        <taxon>Cyanobacteriota</taxon>
        <taxon>Cyanophyceae</taxon>
        <taxon>Oscillatoriophycideae</taxon>
        <taxon>Chroococcales</taxon>
        <taxon>Microcystaceae</taxon>
        <taxon>Microcystis</taxon>
    </lineage>
</organism>
<sequence length="69" mass="7495">MSGENPVQARPRQKISLFSLFGCCFLALTSAGYLSCFAPAVFGLSQSLIITLLRDLCQALGRNEQGDRI</sequence>
<proteinExistence type="predicted"/>
<dbReference type="Proteomes" id="UP000001510">
    <property type="component" value="Chromosome"/>
</dbReference>
<dbReference type="AlphaFoldDB" id="B0JTA5"/>
<keyword evidence="2" id="KW-1185">Reference proteome</keyword>
<dbReference type="HOGENOM" id="CLU_2771263_0_0_3"/>
<dbReference type="STRING" id="449447.MAE_43860"/>
<name>B0JTA5_MICAN</name>
<dbReference type="PaxDb" id="449447-MAE_43860"/>
<dbReference type="KEGG" id="mar:MAE_43860"/>
<reference evidence="1 2" key="1">
    <citation type="journal article" date="2007" name="DNA Res.">
        <title>Complete genomic structure of the bloom-forming toxic cyanobacterium Microcystis aeruginosa NIES-843.</title>
        <authorList>
            <person name="Kaneko T."/>
            <person name="Nakajima N."/>
            <person name="Okamoto S."/>
            <person name="Suzuki I."/>
            <person name="Tanabe Y."/>
            <person name="Tamaoki M."/>
            <person name="Nakamura Y."/>
            <person name="Kasai F."/>
            <person name="Watanabe A."/>
            <person name="Kawashima K."/>
            <person name="Kishida Y."/>
            <person name="Ono A."/>
            <person name="Shimizu Y."/>
            <person name="Takahashi C."/>
            <person name="Minami C."/>
            <person name="Fujishiro T."/>
            <person name="Kohara M."/>
            <person name="Katoh M."/>
            <person name="Nakazaki N."/>
            <person name="Nakayama S."/>
            <person name="Yamada M."/>
            <person name="Tabata S."/>
            <person name="Watanabe M.M."/>
        </authorList>
    </citation>
    <scope>NUCLEOTIDE SEQUENCE [LARGE SCALE GENOMIC DNA]</scope>
    <source>
        <strain evidence="2">NIES-843 / IAM M-247</strain>
    </source>
</reference>